<keyword evidence="3" id="KW-1185">Reference proteome</keyword>
<gene>
    <name evidence="2" type="ORF">Fadolivirus_1_804</name>
</gene>
<accession>A0A7D3R174</accession>
<feature type="region of interest" description="Disordered" evidence="1">
    <location>
        <begin position="253"/>
        <end position="276"/>
    </location>
</feature>
<proteinExistence type="predicted"/>
<organism evidence="2 3">
    <name type="scientific">Fadolivirus FV1/VV64</name>
    <dbReference type="NCBI Taxonomy" id="3070911"/>
    <lineage>
        <taxon>Viruses</taxon>
        <taxon>Varidnaviria</taxon>
        <taxon>Bamfordvirae</taxon>
        <taxon>Nucleocytoviricota</taxon>
        <taxon>Megaviricetes</taxon>
        <taxon>Imitervirales</taxon>
        <taxon>Mimiviridae</taxon>
        <taxon>Klosneuvirinae</taxon>
        <taxon>Fadolivirus</taxon>
        <taxon>Fadolivirus algeromassiliense</taxon>
    </lineage>
</organism>
<evidence type="ECO:0000313" key="3">
    <source>
        <dbReference type="Proteomes" id="UP001162001"/>
    </source>
</evidence>
<evidence type="ECO:0000256" key="1">
    <source>
        <dbReference type="SAM" id="MobiDB-lite"/>
    </source>
</evidence>
<dbReference type="EMBL" id="MT418680">
    <property type="protein sequence ID" value="QKF94262.1"/>
    <property type="molecule type" value="Genomic_DNA"/>
</dbReference>
<dbReference type="Proteomes" id="UP001162001">
    <property type="component" value="Segment"/>
</dbReference>
<reference evidence="2 3" key="1">
    <citation type="submission" date="2020-04" db="EMBL/GenBank/DDBJ databases">
        <title>Advantages and limits of metagenomic assembly and binning of a giant virus.</title>
        <authorList>
            <person name="Schulz F."/>
            <person name="Andreani J."/>
            <person name="Francis R."/>
            <person name="Boudjemaa H."/>
            <person name="Bou Khalil J.Y."/>
            <person name="Lee J."/>
            <person name="La Scola B."/>
            <person name="Woyke T."/>
        </authorList>
    </citation>
    <scope>NUCLEOTIDE SEQUENCE [LARGE SCALE GENOMIC DNA]</scope>
    <source>
        <strain evidence="2 3">FV1/VV64</strain>
    </source>
</reference>
<protein>
    <submittedName>
        <fullName evidence="2">Uncharacterized protein</fullName>
    </submittedName>
</protein>
<name>A0A7D3R174_9VIRU</name>
<sequence length="315" mass="35495">MNNFLTNISNFIKNNKIIMCLLFVLFLLIVWTYAVPYITSKLEHLDTTITNDLKITDVLGKYVHLKCDCEIKEIIDNKVISKKDTYYLAIAEKKDCSNIKPNEPNECGSGIAMIQKDKNDYSTFLVEKGFGQQSMYTISTIVKDIVAGVLSQNLNHYKNIGLACFDGGLDDIINFEIEERNDGNLIKFRKLKDKTDAKKGYIYYYLGLCEAMNATCKIGTVVNKRLCLYKENEKDKAVGFRIELASKQPITSIQSSVESESHSGTTQEHSSDQEHLSEHFSLFGNESLLSSTGSTISLPGAISQKMETVKPWVED</sequence>
<evidence type="ECO:0000313" key="2">
    <source>
        <dbReference type="EMBL" id="QKF94262.1"/>
    </source>
</evidence>